<sequence length="1939" mass="217713">MPLVAPSAHGPESRSDLRPSVSGLSPYIVAFANMADSPKATSRAKDAPSRHDDDVNHVWEPFEPNDEKTGSLQKTDVKVTEGQPDSKLEDDDVVYVKGHPVIRNGLDVSKFLISDRDDSDPSLTFRSVFLGTVFTALSSVITMLYVFKPVQMQVSAVFLQHRLKPGWLRSILRFLNFGQPFQIKEHVVASLIASSGNNGLSGVEIYAVERLFYDRAVTASTAILATFSISLCGFVLAGLLRPLIVYPAEMVYWTTLPQVVLFQNLHFDRRANRDRLIKFGWALSIAAVWEIFPAYIVTWFGGISIFCLASMHAPTNTRKIFSTVFGGASSNEGMGLFNFSLDWQYIQSTYLALPLKQQLNAWIGYVIWYAAMLGLFYNNAWGAKTFPFMSTSLFHANGTRLATTSIINEEGTIDEAKLDVVGLPWLTSSTVWGYFTMNVAIGALITHVIIFFGKDMVLALKQARNRTQPDPHYQAMLRYKEVPMWWYLALFVLCFIAGLVVNIKGDTTLPVWGYIISLLLGGAIAPFSCILYGLYGTGVATNQLSKMVAGAVHPGRPLANLYFASWSHQVILLAVNLSNWLKVGQYTKVPHRVMFATQIYASLLGAGLNYAVMTTIVTNQRDILLDPEGNNVWSGSTMQSLNSQAITWSLAKEMYGTHGRYLLVPLGLVIGAALPVAHWALLKVFPSVRKVPLNTAIIASCAGQAYFGTTSWIWSSIAVGVFSQVWLRRRMPNIYNKYNYLIGAALDGGAQIVIFILSFAVYGASGTSHPFPTWWGNPEEKPDHSIEEPCALAVGTATMEQQVHKPHRKSKEKKQKHTGDPNPKAFAFSKPGKLAKTAARSQDIKERRFHVPQVDRLPDEAPPRLVAIVGPPGVGKTTLLKSLIRRYAKETISDPQGPITVVTSKKQRLTFIECPNQLEAMVDIAKVADIVLLMIDGNYGFEMETMEFLNVLASTGMPGNVFGILTHLDLFRKPQALKDAKKRLKRRLWTELYQGAHLFYLSGVMNGRYPDREIHNLSRFLSVMKNPRPLVWRNSHPYTIIDSFRDITHPANIEKDPKCDRSIVLSGYLRGTNFAAQGQRVHVAGLGDFTVANMEVLPDPCPTPAMEQALAKITGKTGRRRLDEKEKKLHAPMSDRSGLKIDGDAIWITREKGFNFDKDADDEERGEGEEMIVGLQGERRLLGQTDEGVQLFSGGEKLKTIAEEEDTGRKSQRKARFAEREDGGDEDAEDDEGFVSGSGDEGSDVDDEEFSEAKVGNLFRKDADKADGEEDIAFADSDSDLGSISDVDEAEDDEEYDSDEEAAALRWKDDLTEKARILNSRRRTYHTGDLARLMYDTSLSAEDALKRWRGDDAEPDEENIEEDSDDEDFFKKTAQEKEDAIEDRSIPLYDYEDLAAKWAERDIVDKLRKRFTTASAGRDDDDDDDEDGDDDGDGDDESDEGDGVFEDLEATEADAPAQPSAEDIAAEREKNAKRKEELKMRFEEEDREGFLNDKANARREGGDIQEFGEDEWYDAQKAIIQKQLDINKDEFETLDERQRAAVEGYRSGKYAKIVLENVPAEFVNKFNASLPIIVGGLTPTEDRWGFVQVRIKRHRWHKKILKTNDPLIFSLGWRRFQTLPIYSISDSRTRNRMLKYTPEHMHCFGTVYAPLIAPNTGFVCFNNFSPETPGFRIAATGTVLSVDESTEIVKKLKLTGVPYKIFKNTAFIKDMFNSSLEIAKFEGASIKTVSGVRGQIKRALSKPEGHFRATFEDKILLSDIVFLRAWYPIKPHRFYNPASNLVGWQPMRLTGEVRRDEGVATPQLKNSQYRKIERENRHFNPLRVPRALAAELPYKSQIVQTKKQKRDTYMQKRAVVLAPGSEEKKARALMQQLLTVRNDAAAKRRAKKDENRAAFKKKMADNLEKKEAREKRESKEFWRKNGRKRGAGEDGGGGGKRRK</sequence>
<dbReference type="GO" id="GO:0035673">
    <property type="term" value="F:oligopeptide transmembrane transporter activity"/>
    <property type="evidence" value="ECO:0007669"/>
    <property type="project" value="InterPro"/>
</dbReference>
<feature type="transmembrane region" description="Helical" evidence="18">
    <location>
        <begin position="593"/>
        <end position="612"/>
    </location>
</feature>
<keyword evidence="21" id="KW-1185">Reference proteome</keyword>
<feature type="region of interest" description="Disordered" evidence="17">
    <location>
        <begin position="1"/>
        <end position="20"/>
    </location>
</feature>
<feature type="transmembrane region" description="Helical" evidence="18">
    <location>
        <begin position="511"/>
        <end position="537"/>
    </location>
</feature>
<feature type="compositionally biased region" description="Basic and acidic residues" evidence="17">
    <location>
        <begin position="43"/>
        <end position="57"/>
    </location>
</feature>
<evidence type="ECO:0000256" key="17">
    <source>
        <dbReference type="SAM" id="MobiDB-lite"/>
    </source>
</evidence>
<feature type="compositionally biased region" description="Basic residues" evidence="17">
    <location>
        <begin position="804"/>
        <end position="816"/>
    </location>
</feature>
<evidence type="ECO:0000256" key="3">
    <source>
        <dbReference type="ARBA" id="ARBA00008807"/>
    </source>
</evidence>
<comment type="similarity">
    <text evidence="16">Belongs to the TRAFAC class translation factor GTPase superfamily. Bms1-like GTPase family. BMS1 subfamily.</text>
</comment>
<dbReference type="SUPFAM" id="SSF52540">
    <property type="entry name" value="P-loop containing nucleoside triphosphate hydrolases"/>
    <property type="match status" value="2"/>
</dbReference>
<dbReference type="PANTHER" id="PTHR12858">
    <property type="entry name" value="RIBOSOME BIOGENESIS PROTEIN"/>
    <property type="match status" value="1"/>
</dbReference>
<evidence type="ECO:0000313" key="21">
    <source>
        <dbReference type="Proteomes" id="UP001163105"/>
    </source>
</evidence>
<evidence type="ECO:0000313" key="20">
    <source>
        <dbReference type="EMBL" id="KAJ6444466.1"/>
    </source>
</evidence>
<keyword evidence="7 18" id="KW-0812">Transmembrane</keyword>
<feature type="compositionally biased region" description="Basic and acidic residues" evidence="17">
    <location>
        <begin position="1887"/>
        <end position="1919"/>
    </location>
</feature>
<evidence type="ECO:0000256" key="1">
    <source>
        <dbReference type="ARBA" id="ARBA00004141"/>
    </source>
</evidence>
<evidence type="ECO:0000256" key="15">
    <source>
        <dbReference type="ARBA" id="ARBA00049117"/>
    </source>
</evidence>
<feature type="region of interest" description="Disordered" evidence="17">
    <location>
        <begin position="1880"/>
        <end position="1939"/>
    </location>
</feature>
<feature type="transmembrane region" description="Helical" evidence="18">
    <location>
        <begin position="661"/>
        <end position="685"/>
    </location>
</feature>
<dbReference type="GO" id="GO:0000479">
    <property type="term" value="P:endonucleolytic cleavage of tricistronic rRNA transcript (SSU-rRNA, 5.8S rRNA, LSU-rRNA)"/>
    <property type="evidence" value="ECO:0007669"/>
    <property type="project" value="TreeGrafter"/>
</dbReference>
<dbReference type="GO" id="GO:0005524">
    <property type="term" value="F:ATP binding"/>
    <property type="evidence" value="ECO:0007669"/>
    <property type="project" value="UniProtKB-KW"/>
</dbReference>
<evidence type="ECO:0000256" key="16">
    <source>
        <dbReference type="ARBA" id="ARBA00061391"/>
    </source>
</evidence>
<comment type="subcellular location">
    <subcellularLocation>
        <location evidence="1">Membrane</location>
        <topology evidence="1">Multi-pass membrane protein</topology>
    </subcellularLocation>
    <subcellularLocation>
        <location evidence="2">Nucleus</location>
        <location evidence="2">Nucleolus</location>
    </subcellularLocation>
</comment>
<evidence type="ECO:0000256" key="10">
    <source>
        <dbReference type="ARBA" id="ARBA00022840"/>
    </source>
</evidence>
<evidence type="ECO:0000256" key="4">
    <source>
        <dbReference type="ARBA" id="ARBA00022448"/>
    </source>
</evidence>
<reference evidence="20" key="1">
    <citation type="submission" date="2023-01" db="EMBL/GenBank/DDBJ databases">
        <title>The growth and conidiation of Purpureocillium lavendulum are regulated by nitrogen source and histone H3K14 acetylation.</title>
        <authorList>
            <person name="Tang P."/>
            <person name="Han J."/>
            <person name="Zhang C."/>
            <person name="Tang P."/>
            <person name="Qi F."/>
            <person name="Zhang K."/>
            <person name="Liang L."/>
        </authorList>
    </citation>
    <scope>NUCLEOTIDE SEQUENCE</scope>
    <source>
        <strain evidence="20">YMF1.00683</strain>
    </source>
</reference>
<dbReference type="Pfam" id="PF08142">
    <property type="entry name" value="AARP2CN"/>
    <property type="match status" value="1"/>
</dbReference>
<dbReference type="InterPro" id="IPR006073">
    <property type="entry name" value="GTP-bd"/>
</dbReference>
<dbReference type="InterPro" id="IPR030387">
    <property type="entry name" value="G_Bms1/Tsr1_dom"/>
</dbReference>
<comment type="catalytic activity">
    <reaction evidence="15">
        <text>GTP + H2O = GDP + phosphate + H(+)</text>
        <dbReference type="Rhea" id="RHEA:19669"/>
        <dbReference type="ChEBI" id="CHEBI:15377"/>
        <dbReference type="ChEBI" id="CHEBI:15378"/>
        <dbReference type="ChEBI" id="CHEBI:37565"/>
        <dbReference type="ChEBI" id="CHEBI:43474"/>
        <dbReference type="ChEBI" id="CHEBI:58189"/>
    </reaction>
    <physiologicalReaction direction="left-to-right" evidence="15">
        <dbReference type="Rhea" id="RHEA:19670"/>
    </physiologicalReaction>
</comment>
<feature type="compositionally biased region" description="Acidic residues" evidence="17">
    <location>
        <begin position="1222"/>
        <end position="1233"/>
    </location>
</feature>
<dbReference type="FunFam" id="3.40.50.300:FF:000105">
    <property type="entry name" value="BMS1 ribosome biogenesis factor"/>
    <property type="match status" value="1"/>
</dbReference>
<dbReference type="GO" id="GO:0003924">
    <property type="term" value="F:GTPase activity"/>
    <property type="evidence" value="ECO:0007669"/>
    <property type="project" value="TreeGrafter"/>
</dbReference>
<feature type="compositionally biased region" description="Acidic residues" evidence="17">
    <location>
        <begin position="1267"/>
        <end position="1279"/>
    </location>
</feature>
<gene>
    <name evidence="20" type="primary">BMS1</name>
    <name evidence="20" type="ORF">O9K51_02860</name>
</gene>
<dbReference type="GO" id="GO:0005654">
    <property type="term" value="C:nucleoplasm"/>
    <property type="evidence" value="ECO:0007669"/>
    <property type="project" value="UniProtKB-ARBA"/>
</dbReference>
<evidence type="ECO:0000256" key="7">
    <source>
        <dbReference type="ARBA" id="ARBA00022692"/>
    </source>
</evidence>
<feature type="transmembrane region" description="Helical" evidence="18">
    <location>
        <begin position="558"/>
        <end position="581"/>
    </location>
</feature>
<evidence type="ECO:0000256" key="8">
    <source>
        <dbReference type="ARBA" id="ARBA00022741"/>
    </source>
</evidence>
<feature type="transmembrane region" description="Helical" evidence="18">
    <location>
        <begin position="279"/>
        <end position="300"/>
    </location>
</feature>
<feature type="region of interest" description="Disordered" evidence="17">
    <location>
        <begin position="35"/>
        <end position="85"/>
    </location>
</feature>
<dbReference type="GO" id="GO:0032040">
    <property type="term" value="C:small-subunit processome"/>
    <property type="evidence" value="ECO:0007669"/>
    <property type="project" value="UniProtKB-ARBA"/>
</dbReference>
<feature type="transmembrane region" description="Helical" evidence="18">
    <location>
        <begin position="705"/>
        <end position="727"/>
    </location>
</feature>
<dbReference type="GO" id="GO:0005525">
    <property type="term" value="F:GTP binding"/>
    <property type="evidence" value="ECO:0007669"/>
    <property type="project" value="UniProtKB-KW"/>
</dbReference>
<dbReference type="InterPro" id="IPR012948">
    <property type="entry name" value="AARP2CN"/>
</dbReference>
<name>A0AB34G0E4_9HYPO</name>
<proteinExistence type="inferred from homology"/>
<comment type="similarity">
    <text evidence="3">Belongs to the oligopeptide OPT transporter family.</text>
</comment>
<dbReference type="GO" id="GO:0030686">
    <property type="term" value="C:90S preribosome"/>
    <property type="evidence" value="ECO:0007669"/>
    <property type="project" value="TreeGrafter"/>
</dbReference>
<feature type="transmembrane region" description="Helical" evidence="18">
    <location>
        <begin position="484"/>
        <end position="505"/>
    </location>
</feature>
<keyword evidence="10" id="KW-0067">ATP-binding</keyword>
<keyword evidence="6" id="KW-0597">Phosphoprotein</keyword>
<feature type="region of interest" description="Disordered" evidence="17">
    <location>
        <begin position="1409"/>
        <end position="1472"/>
    </location>
</feature>
<feature type="compositionally biased region" description="Acidic residues" evidence="17">
    <location>
        <begin position="1241"/>
        <end position="1250"/>
    </location>
</feature>
<feature type="compositionally biased region" description="Acidic residues" evidence="17">
    <location>
        <begin position="1353"/>
        <end position="1368"/>
    </location>
</feature>
<feature type="transmembrane region" description="Helical" evidence="18">
    <location>
        <begin position="739"/>
        <end position="762"/>
    </location>
</feature>
<dbReference type="InterPro" id="IPR027417">
    <property type="entry name" value="P-loop_NTPase"/>
</dbReference>
<comment type="caution">
    <text evidence="20">The sequence shown here is derived from an EMBL/GenBank/DDBJ whole genome shotgun (WGS) entry which is preliminary data.</text>
</comment>
<dbReference type="InterPro" id="IPR037875">
    <property type="entry name" value="Bms1_N"/>
</dbReference>
<feature type="compositionally biased region" description="Acidic residues" evidence="17">
    <location>
        <begin position="1286"/>
        <end position="1301"/>
    </location>
</feature>
<evidence type="ECO:0000256" key="14">
    <source>
        <dbReference type="ARBA" id="ARBA00023242"/>
    </source>
</evidence>
<evidence type="ECO:0000256" key="6">
    <source>
        <dbReference type="ARBA" id="ARBA00022553"/>
    </source>
</evidence>
<evidence type="ECO:0000256" key="11">
    <source>
        <dbReference type="ARBA" id="ARBA00022989"/>
    </source>
</evidence>
<dbReference type="Proteomes" id="UP001163105">
    <property type="component" value="Unassembled WGS sequence"/>
</dbReference>
<keyword evidence="12" id="KW-0342">GTP-binding</keyword>
<evidence type="ECO:0000256" key="2">
    <source>
        <dbReference type="ARBA" id="ARBA00004604"/>
    </source>
</evidence>
<feature type="transmembrane region" description="Helical" evidence="18">
    <location>
        <begin position="431"/>
        <end position="452"/>
    </location>
</feature>
<dbReference type="PROSITE" id="PS51714">
    <property type="entry name" value="G_BMS1"/>
    <property type="match status" value="1"/>
</dbReference>
<feature type="transmembrane region" description="Helical" evidence="18">
    <location>
        <begin position="359"/>
        <end position="377"/>
    </location>
</feature>
<keyword evidence="9" id="KW-0378">Hydrolase</keyword>
<evidence type="ECO:0000256" key="5">
    <source>
        <dbReference type="ARBA" id="ARBA00022517"/>
    </source>
</evidence>
<keyword evidence="13 18" id="KW-0472">Membrane</keyword>
<dbReference type="GO" id="GO:0034511">
    <property type="term" value="F:U3 snoRNA binding"/>
    <property type="evidence" value="ECO:0007669"/>
    <property type="project" value="TreeGrafter"/>
</dbReference>
<protein>
    <submittedName>
        <fullName evidence="20">Ribosome biogenesis protein (Bms1)</fullName>
    </submittedName>
</protein>
<dbReference type="CDD" id="cd01882">
    <property type="entry name" value="BMS1"/>
    <property type="match status" value="1"/>
</dbReference>
<dbReference type="GO" id="GO:0016020">
    <property type="term" value="C:membrane"/>
    <property type="evidence" value="ECO:0007669"/>
    <property type="project" value="UniProtKB-SubCell"/>
</dbReference>
<evidence type="ECO:0000256" key="18">
    <source>
        <dbReference type="SAM" id="Phobius"/>
    </source>
</evidence>
<feature type="region of interest" description="Disordered" evidence="17">
    <location>
        <begin position="1347"/>
        <end position="1385"/>
    </location>
</feature>
<evidence type="ECO:0000256" key="13">
    <source>
        <dbReference type="ARBA" id="ARBA00023136"/>
    </source>
</evidence>
<keyword evidence="8" id="KW-0547">Nucleotide-binding</keyword>
<dbReference type="InterPro" id="IPR007034">
    <property type="entry name" value="BMS1_TSR1_C"/>
</dbReference>
<dbReference type="Pfam" id="PF01926">
    <property type="entry name" value="MMR_HSR1"/>
    <property type="match status" value="1"/>
</dbReference>
<feature type="compositionally biased region" description="Basic and acidic residues" evidence="17">
    <location>
        <begin position="1369"/>
        <end position="1385"/>
    </location>
</feature>
<feature type="transmembrane region" description="Helical" evidence="18">
    <location>
        <begin position="222"/>
        <end position="244"/>
    </location>
</feature>
<feature type="domain" description="Bms1-type G" evidence="19">
    <location>
        <begin position="862"/>
        <end position="1027"/>
    </location>
</feature>
<feature type="region of interest" description="Disordered" evidence="17">
    <location>
        <begin position="1192"/>
        <end position="1301"/>
    </location>
</feature>
<dbReference type="Gene3D" id="3.40.50.300">
    <property type="entry name" value="P-loop containing nucleotide triphosphate hydrolases"/>
    <property type="match status" value="1"/>
</dbReference>
<feature type="compositionally biased region" description="Gly residues" evidence="17">
    <location>
        <begin position="1929"/>
        <end position="1939"/>
    </location>
</feature>
<keyword evidence="11 18" id="KW-1133">Transmembrane helix</keyword>
<dbReference type="InterPro" id="IPR004813">
    <property type="entry name" value="OPT"/>
</dbReference>
<feature type="transmembrane region" description="Helical" evidence="18">
    <location>
        <begin position="128"/>
        <end position="147"/>
    </location>
</feature>
<dbReference type="SMART" id="SM01362">
    <property type="entry name" value="DUF663"/>
    <property type="match status" value="1"/>
</dbReference>
<dbReference type="NCBIfam" id="TIGR00728">
    <property type="entry name" value="OPT_sfam"/>
    <property type="match status" value="1"/>
</dbReference>
<dbReference type="Pfam" id="PF03169">
    <property type="entry name" value="OPT"/>
    <property type="match status" value="1"/>
</dbReference>
<dbReference type="InterPro" id="IPR039761">
    <property type="entry name" value="Bms1/Tsr1"/>
</dbReference>
<feature type="compositionally biased region" description="Basic and acidic residues" evidence="17">
    <location>
        <begin position="65"/>
        <end position="85"/>
    </location>
</feature>
<evidence type="ECO:0000256" key="9">
    <source>
        <dbReference type="ARBA" id="ARBA00022801"/>
    </source>
</evidence>
<feature type="region of interest" description="Disordered" evidence="17">
    <location>
        <begin position="798"/>
        <end position="847"/>
    </location>
</feature>
<dbReference type="EMBL" id="JAQHRD010000002">
    <property type="protein sequence ID" value="KAJ6444466.1"/>
    <property type="molecule type" value="Genomic_DNA"/>
</dbReference>
<keyword evidence="14" id="KW-0539">Nucleus</keyword>
<evidence type="ECO:0000256" key="12">
    <source>
        <dbReference type="ARBA" id="ARBA00023134"/>
    </source>
</evidence>
<dbReference type="SMART" id="SM00785">
    <property type="entry name" value="AARP2CN"/>
    <property type="match status" value="1"/>
</dbReference>
<evidence type="ECO:0000259" key="19">
    <source>
        <dbReference type="PROSITE" id="PS51714"/>
    </source>
</evidence>
<dbReference type="PANTHER" id="PTHR12858:SF2">
    <property type="entry name" value="RIBOSOME BIOGENESIS PROTEIN BMS1 HOMOLOG"/>
    <property type="match status" value="1"/>
</dbReference>
<feature type="compositionally biased region" description="Acidic residues" evidence="17">
    <location>
        <begin position="1419"/>
        <end position="1452"/>
    </location>
</feature>
<keyword evidence="5" id="KW-0690">Ribosome biogenesis</keyword>
<accession>A0AB34G0E4</accession>
<dbReference type="GO" id="GO:0000462">
    <property type="term" value="P:maturation of SSU-rRNA from tricistronic rRNA transcript (SSU-rRNA, 5.8S rRNA, LSU-rRNA)"/>
    <property type="evidence" value="ECO:0007669"/>
    <property type="project" value="TreeGrafter"/>
</dbReference>
<dbReference type="Pfam" id="PF04950">
    <property type="entry name" value="RIBIOP_C"/>
    <property type="match status" value="1"/>
</dbReference>
<organism evidence="20 21">
    <name type="scientific">Purpureocillium lavendulum</name>
    <dbReference type="NCBI Taxonomy" id="1247861"/>
    <lineage>
        <taxon>Eukaryota</taxon>
        <taxon>Fungi</taxon>
        <taxon>Dikarya</taxon>
        <taxon>Ascomycota</taxon>
        <taxon>Pezizomycotina</taxon>
        <taxon>Sordariomycetes</taxon>
        <taxon>Hypocreomycetidae</taxon>
        <taxon>Hypocreales</taxon>
        <taxon>Ophiocordycipitaceae</taxon>
        <taxon>Purpureocillium</taxon>
    </lineage>
</organism>
<keyword evidence="4" id="KW-0813">Transport</keyword>